<gene>
    <name evidence="1" type="ORF">I9080_001642</name>
</gene>
<sequence length="274" mass="31975">MLYFRFNKDNFDASQKEVCKFDFIEIESFFFNKLNKEVCLSKIGVNSLCDVIGIPSDAFSIDNESIGNLDGALKFVLSEYVKLPIEELDNKSLSDLGIYIEFCKSESNESINLKLKRYMKENNFEYLEEEVMWKNMTDGEKISKFSMKLNEIETKGNELIIVDPYIFSNNQDRYCNMLDSILNSSKSKKIIIVTDKKNFKEKSFDKISDKIRKIIDLKYSDDFHDRFWIANRKKGFYTGTSFNGIGKKISLINNLSYDDVKEIIDELKKKNVIC</sequence>
<dbReference type="AlphaFoldDB" id="A0A8H9QXB4"/>
<name>A0A8H9QXB4_CLOPF</name>
<protein>
    <submittedName>
        <fullName evidence="1">Uncharacterized protein</fullName>
    </submittedName>
</protein>
<reference evidence="1" key="2">
    <citation type="submission" date="2020-07" db="EMBL/GenBank/DDBJ databases">
        <authorList>
            <consortium name="NCBI Pathogen Detection Project"/>
        </authorList>
    </citation>
    <scope>NUCLEOTIDE SEQUENCE</scope>
    <source>
        <strain evidence="1">C8</strain>
    </source>
</reference>
<organism evidence="1">
    <name type="scientific">Clostridium perfringens</name>
    <dbReference type="NCBI Taxonomy" id="1502"/>
    <lineage>
        <taxon>Bacteria</taxon>
        <taxon>Bacillati</taxon>
        <taxon>Bacillota</taxon>
        <taxon>Clostridia</taxon>
        <taxon>Eubacteriales</taxon>
        <taxon>Clostridiaceae</taxon>
        <taxon>Clostridium</taxon>
    </lineage>
</organism>
<accession>A0A8H9QXB4</accession>
<dbReference type="Proteomes" id="UP000859547">
    <property type="component" value="Unassembled WGS sequence"/>
</dbReference>
<dbReference type="EMBL" id="DACTCB010000007">
    <property type="protein sequence ID" value="HAT4307850.1"/>
    <property type="molecule type" value="Genomic_DNA"/>
</dbReference>
<evidence type="ECO:0000313" key="1">
    <source>
        <dbReference type="EMBL" id="HAT4307850.1"/>
    </source>
</evidence>
<proteinExistence type="predicted"/>
<comment type="caution">
    <text evidence="1">The sequence shown here is derived from an EMBL/GenBank/DDBJ whole genome shotgun (WGS) entry which is preliminary data.</text>
</comment>
<reference evidence="1" key="1">
    <citation type="journal article" date="2018" name="Genome Biol.">
        <title>SKESA: strategic k-mer extension for scrupulous assemblies.</title>
        <authorList>
            <person name="Souvorov A."/>
            <person name="Agarwala R."/>
            <person name="Lipman D.J."/>
        </authorList>
    </citation>
    <scope>NUCLEOTIDE SEQUENCE</scope>
    <source>
        <strain evidence="1">C8</strain>
    </source>
</reference>
<dbReference type="RefSeq" id="WP_075857593.1">
    <property type="nucleotide sequence ID" value="NZ_MARG01000075.1"/>
</dbReference>